<dbReference type="Pfam" id="PF00327">
    <property type="entry name" value="Ribosomal_L30"/>
    <property type="match status" value="1"/>
</dbReference>
<dbReference type="GO" id="GO:0022625">
    <property type="term" value="C:cytosolic large ribosomal subunit"/>
    <property type="evidence" value="ECO:0007669"/>
    <property type="project" value="TreeGrafter"/>
</dbReference>
<sequence>MKTIVITQIKSQIGRLPKHIATMKGLGLRYVGDTVEREDTAAIRGMINQVFYMINIKEGNKLCI</sequence>
<keyword evidence="3 5" id="KW-0689">Ribosomal protein</keyword>
<dbReference type="FunFam" id="3.30.1390.20:FF:000001">
    <property type="entry name" value="50S ribosomal protein L30"/>
    <property type="match status" value="1"/>
</dbReference>
<dbReference type="Gene3D" id="3.30.1390.20">
    <property type="entry name" value="Ribosomal protein L30, ferredoxin-like fold domain"/>
    <property type="match status" value="1"/>
</dbReference>
<comment type="similarity">
    <text evidence="1 5">Belongs to the universal ribosomal protein uL30 family.</text>
</comment>
<keyword evidence="4 5" id="KW-0687">Ribonucleoprotein</keyword>
<evidence type="ECO:0000256" key="4">
    <source>
        <dbReference type="ARBA" id="ARBA00023274"/>
    </source>
</evidence>
<comment type="subunit">
    <text evidence="2 5">Part of the 50S ribosomal subunit.</text>
</comment>
<name>A0A803FUC9_9GAMM</name>
<evidence type="ECO:0000259" key="6">
    <source>
        <dbReference type="Pfam" id="PF00327"/>
    </source>
</evidence>
<dbReference type="PANTHER" id="PTHR15892">
    <property type="entry name" value="MITOCHONDRIAL RIBOSOMAL PROTEIN L30"/>
    <property type="match status" value="1"/>
</dbReference>
<dbReference type="GO" id="GO:0003735">
    <property type="term" value="F:structural constituent of ribosome"/>
    <property type="evidence" value="ECO:0007669"/>
    <property type="project" value="InterPro"/>
</dbReference>
<dbReference type="InterPro" id="IPR036919">
    <property type="entry name" value="Ribo_uL30_ferredoxin-like_sf"/>
</dbReference>
<dbReference type="InterPro" id="IPR005996">
    <property type="entry name" value="Ribosomal_uL30_bac-type"/>
</dbReference>
<dbReference type="GO" id="GO:0006412">
    <property type="term" value="P:translation"/>
    <property type="evidence" value="ECO:0007669"/>
    <property type="project" value="UniProtKB-UniRule"/>
</dbReference>
<reference evidence="7 8" key="1">
    <citation type="submission" date="2019-02" db="EMBL/GenBank/DDBJ databases">
        <authorList>
            <person name="Manzano-Marin A."/>
            <person name="Manzano-Marin A."/>
        </authorList>
    </citation>
    <scope>NUCLEOTIDE SEQUENCE [LARGE SCALE GENOMIC DNA]</scope>
    <source>
        <strain evidence="7 8">BuCipiceae</strain>
    </source>
</reference>
<evidence type="ECO:0000313" key="7">
    <source>
        <dbReference type="EMBL" id="VFP88681.1"/>
    </source>
</evidence>
<evidence type="ECO:0000256" key="2">
    <source>
        <dbReference type="ARBA" id="ARBA00011838"/>
    </source>
</evidence>
<dbReference type="PANTHER" id="PTHR15892:SF2">
    <property type="entry name" value="LARGE RIBOSOMAL SUBUNIT PROTEIN UL30M"/>
    <property type="match status" value="1"/>
</dbReference>
<evidence type="ECO:0000256" key="5">
    <source>
        <dbReference type="HAMAP-Rule" id="MF_01371"/>
    </source>
</evidence>
<dbReference type="NCBIfam" id="TIGR01308">
    <property type="entry name" value="rpmD_bact"/>
    <property type="match status" value="1"/>
</dbReference>
<dbReference type="SUPFAM" id="SSF55129">
    <property type="entry name" value="Ribosomal protein L30p/L7e"/>
    <property type="match status" value="1"/>
</dbReference>
<dbReference type="OrthoDB" id="9812790at2"/>
<evidence type="ECO:0000256" key="3">
    <source>
        <dbReference type="ARBA" id="ARBA00022980"/>
    </source>
</evidence>
<protein>
    <recommendedName>
        <fullName evidence="5">Large ribosomal subunit protein uL30</fullName>
    </recommendedName>
</protein>
<dbReference type="CDD" id="cd01658">
    <property type="entry name" value="Ribosomal_L30"/>
    <property type="match status" value="1"/>
</dbReference>
<dbReference type="PIRSF" id="PIRSF002211">
    <property type="entry name" value="Ribosomal_L30_bac-type"/>
    <property type="match status" value="1"/>
</dbReference>
<dbReference type="Proteomes" id="UP000294455">
    <property type="component" value="Chromosome"/>
</dbReference>
<gene>
    <name evidence="5 7" type="primary">rpmD</name>
    <name evidence="7" type="ORF">BUCIPICE3303_333</name>
</gene>
<accession>A0A803FUC9</accession>
<dbReference type="InterPro" id="IPR016082">
    <property type="entry name" value="Ribosomal_uL30_ferredoxin-like"/>
</dbReference>
<dbReference type="HAMAP" id="MF_01371_B">
    <property type="entry name" value="Ribosomal_uL30_B"/>
    <property type="match status" value="1"/>
</dbReference>
<organism evidence="7 8">
    <name type="scientific">Buchnera aphidicola</name>
    <name type="common">Cinara piceae</name>
    <dbReference type="NCBI Taxonomy" id="1660043"/>
    <lineage>
        <taxon>Bacteria</taxon>
        <taxon>Pseudomonadati</taxon>
        <taxon>Pseudomonadota</taxon>
        <taxon>Gammaproteobacteria</taxon>
        <taxon>Enterobacterales</taxon>
        <taxon>Erwiniaceae</taxon>
        <taxon>Buchnera</taxon>
    </lineage>
</organism>
<evidence type="ECO:0000256" key="1">
    <source>
        <dbReference type="ARBA" id="ARBA00007594"/>
    </source>
</evidence>
<dbReference type="RefSeq" id="WP_154049374.1">
    <property type="nucleotide sequence ID" value="NZ_LR217739.1"/>
</dbReference>
<feature type="domain" description="Large ribosomal subunit protein uL30-like ferredoxin-like fold" evidence="6">
    <location>
        <begin position="5"/>
        <end position="54"/>
    </location>
</feature>
<dbReference type="EMBL" id="LR217739">
    <property type="protein sequence ID" value="VFP88681.1"/>
    <property type="molecule type" value="Genomic_DNA"/>
</dbReference>
<dbReference type="AlphaFoldDB" id="A0A803FUC9"/>
<evidence type="ECO:0000313" key="8">
    <source>
        <dbReference type="Proteomes" id="UP000294455"/>
    </source>
</evidence>
<proteinExistence type="inferred from homology"/>